<feature type="domain" description="Aminoacyl-tRNA synthetase class II (D/K/N)" evidence="5">
    <location>
        <begin position="3"/>
        <end position="71"/>
    </location>
</feature>
<dbReference type="PANTHER" id="PTHR43450">
    <property type="entry name" value="ASPARTYL-TRNA SYNTHETASE"/>
    <property type="match status" value="1"/>
</dbReference>
<evidence type="ECO:0000313" key="7">
    <source>
        <dbReference type="Proteomes" id="UP000008063"/>
    </source>
</evidence>
<reference evidence="7" key="1">
    <citation type="journal article" date="2011" name="Science">
        <title>The plant cell wall-decomposing machinery underlies the functional diversity of forest fungi.</title>
        <authorList>
            <person name="Eastwood D.C."/>
            <person name="Floudas D."/>
            <person name="Binder M."/>
            <person name="Majcherczyk A."/>
            <person name="Schneider P."/>
            <person name="Aerts A."/>
            <person name="Asiegbu F.O."/>
            <person name="Baker S.E."/>
            <person name="Barry K."/>
            <person name="Bendiksby M."/>
            <person name="Blumentritt M."/>
            <person name="Coutinho P.M."/>
            <person name="Cullen D."/>
            <person name="de Vries R.P."/>
            <person name="Gathman A."/>
            <person name="Goodell B."/>
            <person name="Henrissat B."/>
            <person name="Ihrmark K."/>
            <person name="Kauserud H."/>
            <person name="Kohler A."/>
            <person name="LaButti K."/>
            <person name="Lapidus A."/>
            <person name="Lavin J.L."/>
            <person name="Lee Y.-H."/>
            <person name="Lindquist E."/>
            <person name="Lilly W."/>
            <person name="Lucas S."/>
            <person name="Morin E."/>
            <person name="Murat C."/>
            <person name="Oguiza J.A."/>
            <person name="Park J."/>
            <person name="Pisabarro A.G."/>
            <person name="Riley R."/>
            <person name="Rosling A."/>
            <person name="Salamov A."/>
            <person name="Schmidt O."/>
            <person name="Schmutz J."/>
            <person name="Skrede I."/>
            <person name="Stenlid J."/>
            <person name="Wiebenga A."/>
            <person name="Xie X."/>
            <person name="Kuees U."/>
            <person name="Hibbett D.S."/>
            <person name="Hoffmeister D."/>
            <person name="Hoegberg N."/>
            <person name="Martin F."/>
            <person name="Grigoriev I.V."/>
            <person name="Watkinson S.C."/>
        </authorList>
    </citation>
    <scope>NUCLEOTIDE SEQUENCE [LARGE SCALE GENOMIC DNA]</scope>
    <source>
        <strain evidence="7">strain S7.3</strain>
    </source>
</reference>
<keyword evidence="3" id="KW-0547">Nucleotide-binding</keyword>
<dbReference type="HOGENOM" id="CLU_2122583_0_0_1"/>
<dbReference type="GO" id="GO:0003723">
    <property type="term" value="F:RNA binding"/>
    <property type="evidence" value="ECO:0007669"/>
    <property type="project" value="TreeGrafter"/>
</dbReference>
<gene>
    <name evidence="6" type="ORF">SERLA73DRAFT_108957</name>
</gene>
<dbReference type="AlphaFoldDB" id="F8PXG4"/>
<dbReference type="GO" id="GO:0005829">
    <property type="term" value="C:cytosol"/>
    <property type="evidence" value="ECO:0007669"/>
    <property type="project" value="TreeGrafter"/>
</dbReference>
<dbReference type="Gene3D" id="3.30.930.10">
    <property type="entry name" value="Bira Bifunctional Protein, Domain 2"/>
    <property type="match status" value="1"/>
</dbReference>
<dbReference type="Pfam" id="PF00152">
    <property type="entry name" value="tRNA-synt_2"/>
    <property type="match status" value="1"/>
</dbReference>
<dbReference type="STRING" id="936435.F8PXG4"/>
<name>F8PXG4_SERL3</name>
<sequence length="114" mass="12435">MALCPFYTMSDPEDPSLSPSYDFFMRGEEILSGAQRIHDPTFHAEQMRGKGVNPESMSGYLDGFRMGCPASADVLETEQHPSCIAVPKGPQAIGAVRIFVNQTIVKIVLAMIEG</sequence>
<dbReference type="Proteomes" id="UP000008063">
    <property type="component" value="Unassembled WGS sequence"/>
</dbReference>
<proteinExistence type="predicted"/>
<keyword evidence="1" id="KW-0963">Cytoplasm</keyword>
<evidence type="ECO:0000313" key="6">
    <source>
        <dbReference type="EMBL" id="EGN99490.1"/>
    </source>
</evidence>
<dbReference type="GO" id="GO:0005524">
    <property type="term" value="F:ATP binding"/>
    <property type="evidence" value="ECO:0007669"/>
    <property type="project" value="InterPro"/>
</dbReference>
<keyword evidence="7" id="KW-1185">Reference proteome</keyword>
<dbReference type="InterPro" id="IPR004364">
    <property type="entry name" value="Aa-tRNA-synt_II"/>
</dbReference>
<evidence type="ECO:0000256" key="4">
    <source>
        <dbReference type="ARBA" id="ARBA00022840"/>
    </source>
</evidence>
<dbReference type="InterPro" id="IPR004523">
    <property type="entry name" value="Asp-tRNA_synthase_2"/>
</dbReference>
<keyword evidence="2" id="KW-0436">Ligase</keyword>
<organism evidence="7">
    <name type="scientific">Serpula lacrymans var. lacrymans (strain S7.3)</name>
    <name type="common">Dry rot fungus</name>
    <dbReference type="NCBI Taxonomy" id="936435"/>
    <lineage>
        <taxon>Eukaryota</taxon>
        <taxon>Fungi</taxon>
        <taxon>Dikarya</taxon>
        <taxon>Basidiomycota</taxon>
        <taxon>Agaricomycotina</taxon>
        <taxon>Agaricomycetes</taxon>
        <taxon>Agaricomycetidae</taxon>
        <taxon>Boletales</taxon>
        <taxon>Coniophorineae</taxon>
        <taxon>Serpulaceae</taxon>
        <taxon>Serpula</taxon>
    </lineage>
</organism>
<dbReference type="EMBL" id="GL945480">
    <property type="protein sequence ID" value="EGN99490.1"/>
    <property type="molecule type" value="Genomic_DNA"/>
</dbReference>
<protein>
    <recommendedName>
        <fullName evidence="5">Aminoacyl-tRNA synthetase class II (D/K/N) domain-containing protein</fullName>
    </recommendedName>
</protein>
<dbReference type="SUPFAM" id="SSF55681">
    <property type="entry name" value="Class II aaRS and biotin synthetases"/>
    <property type="match status" value="1"/>
</dbReference>
<accession>F8PXG4</accession>
<dbReference type="InterPro" id="IPR045864">
    <property type="entry name" value="aa-tRNA-synth_II/BPL/LPL"/>
</dbReference>
<evidence type="ECO:0000256" key="1">
    <source>
        <dbReference type="ARBA" id="ARBA00022490"/>
    </source>
</evidence>
<dbReference type="GO" id="GO:0004815">
    <property type="term" value="F:aspartate-tRNA ligase activity"/>
    <property type="evidence" value="ECO:0007669"/>
    <property type="project" value="InterPro"/>
</dbReference>
<evidence type="ECO:0000259" key="5">
    <source>
        <dbReference type="Pfam" id="PF00152"/>
    </source>
</evidence>
<keyword evidence="4" id="KW-0067">ATP-binding</keyword>
<dbReference type="GO" id="GO:0006422">
    <property type="term" value="P:aspartyl-tRNA aminoacylation"/>
    <property type="evidence" value="ECO:0007669"/>
    <property type="project" value="InterPro"/>
</dbReference>
<dbReference type="GO" id="GO:0017101">
    <property type="term" value="C:aminoacyl-tRNA synthetase multienzyme complex"/>
    <property type="evidence" value="ECO:0007669"/>
    <property type="project" value="TreeGrafter"/>
</dbReference>
<dbReference type="PANTHER" id="PTHR43450:SF1">
    <property type="entry name" value="ASPARTATE--TRNA LIGASE, CYTOPLASMIC"/>
    <property type="match status" value="1"/>
</dbReference>
<dbReference type="InParanoid" id="F8PXG4"/>
<evidence type="ECO:0000256" key="2">
    <source>
        <dbReference type="ARBA" id="ARBA00022598"/>
    </source>
</evidence>
<evidence type="ECO:0000256" key="3">
    <source>
        <dbReference type="ARBA" id="ARBA00022741"/>
    </source>
</evidence>